<keyword evidence="2" id="KW-0732">Signal</keyword>
<dbReference type="Proteomes" id="UP000294506">
    <property type="component" value="Unassembled WGS sequence"/>
</dbReference>
<proteinExistence type="predicted"/>
<sequence length="88" mass="8774">MLKKTWMPVFPALGAALLLASCAAGDPAAEVTEEEPASSSSESEEAAAGEGDDELAAPAADAPGSEDADANHPGGQQLIIGTDGVEFF</sequence>
<dbReference type="AlphaFoldDB" id="A0A4R7FXD4"/>
<gene>
    <name evidence="3" type="ORF">EV640_11010</name>
</gene>
<dbReference type="EMBL" id="SOAN01000010">
    <property type="protein sequence ID" value="TDS83356.1"/>
    <property type="molecule type" value="Genomic_DNA"/>
</dbReference>
<protein>
    <submittedName>
        <fullName evidence="3">Uncharacterized protein</fullName>
    </submittedName>
</protein>
<reference evidence="3 4" key="1">
    <citation type="submission" date="2019-03" db="EMBL/GenBank/DDBJ databases">
        <title>Genomic Encyclopedia of Type Strains, Phase III (KMG-III): the genomes of soil and plant-associated and newly described type strains.</title>
        <authorList>
            <person name="Whitman W."/>
        </authorList>
    </citation>
    <scope>NUCLEOTIDE SEQUENCE [LARGE SCALE GENOMIC DNA]</scope>
    <source>
        <strain evidence="3 4">DSM 27373</strain>
    </source>
</reference>
<evidence type="ECO:0000313" key="4">
    <source>
        <dbReference type="Proteomes" id="UP000294506"/>
    </source>
</evidence>
<dbReference type="RefSeq" id="WP_133726525.1">
    <property type="nucleotide sequence ID" value="NZ_SOAN01000010.1"/>
</dbReference>
<evidence type="ECO:0000313" key="3">
    <source>
        <dbReference type="EMBL" id="TDS83356.1"/>
    </source>
</evidence>
<name>A0A4R7FXD4_9MICC</name>
<dbReference type="PROSITE" id="PS51257">
    <property type="entry name" value="PROKAR_LIPOPROTEIN"/>
    <property type="match status" value="1"/>
</dbReference>
<feature type="chain" id="PRO_5039686050" evidence="2">
    <location>
        <begin position="24"/>
        <end position="88"/>
    </location>
</feature>
<organism evidence="3 4">
    <name type="scientific">Nesterenkonia aurantiaca</name>
    <dbReference type="NCBI Taxonomy" id="1436010"/>
    <lineage>
        <taxon>Bacteria</taxon>
        <taxon>Bacillati</taxon>
        <taxon>Actinomycetota</taxon>
        <taxon>Actinomycetes</taxon>
        <taxon>Micrococcales</taxon>
        <taxon>Micrococcaceae</taxon>
        <taxon>Nesterenkonia</taxon>
    </lineage>
</organism>
<feature type="signal peptide" evidence="2">
    <location>
        <begin position="1"/>
        <end position="23"/>
    </location>
</feature>
<feature type="compositionally biased region" description="Acidic residues" evidence="1">
    <location>
        <begin position="31"/>
        <end position="55"/>
    </location>
</feature>
<feature type="region of interest" description="Disordered" evidence="1">
    <location>
        <begin position="26"/>
        <end position="88"/>
    </location>
</feature>
<evidence type="ECO:0000256" key="1">
    <source>
        <dbReference type="SAM" id="MobiDB-lite"/>
    </source>
</evidence>
<accession>A0A4R7FXD4</accession>
<keyword evidence="4" id="KW-1185">Reference proteome</keyword>
<comment type="caution">
    <text evidence="3">The sequence shown here is derived from an EMBL/GenBank/DDBJ whole genome shotgun (WGS) entry which is preliminary data.</text>
</comment>
<feature type="compositionally biased region" description="Low complexity" evidence="1">
    <location>
        <begin position="56"/>
        <end position="65"/>
    </location>
</feature>
<evidence type="ECO:0000256" key="2">
    <source>
        <dbReference type="SAM" id="SignalP"/>
    </source>
</evidence>